<accession>A0AAE0MA15</accession>
<reference evidence="2" key="1">
    <citation type="journal article" date="2023" name="Mol. Phylogenet. Evol.">
        <title>Genome-scale phylogeny and comparative genomics of the fungal order Sordariales.</title>
        <authorList>
            <person name="Hensen N."/>
            <person name="Bonometti L."/>
            <person name="Westerberg I."/>
            <person name="Brannstrom I.O."/>
            <person name="Guillou S."/>
            <person name="Cros-Aarteil S."/>
            <person name="Calhoun S."/>
            <person name="Haridas S."/>
            <person name="Kuo A."/>
            <person name="Mondo S."/>
            <person name="Pangilinan J."/>
            <person name="Riley R."/>
            <person name="LaButti K."/>
            <person name="Andreopoulos B."/>
            <person name="Lipzen A."/>
            <person name="Chen C."/>
            <person name="Yan M."/>
            <person name="Daum C."/>
            <person name="Ng V."/>
            <person name="Clum A."/>
            <person name="Steindorff A."/>
            <person name="Ohm R.A."/>
            <person name="Martin F."/>
            <person name="Silar P."/>
            <person name="Natvig D.O."/>
            <person name="Lalanne C."/>
            <person name="Gautier V."/>
            <person name="Ament-Velasquez S.L."/>
            <person name="Kruys A."/>
            <person name="Hutchinson M.I."/>
            <person name="Powell A.J."/>
            <person name="Barry K."/>
            <person name="Miller A.N."/>
            <person name="Grigoriev I.V."/>
            <person name="Debuchy R."/>
            <person name="Gladieux P."/>
            <person name="Hiltunen Thoren M."/>
            <person name="Johannesson H."/>
        </authorList>
    </citation>
    <scope>NUCLEOTIDE SEQUENCE</scope>
    <source>
        <strain evidence="2">SMH4131-1</strain>
    </source>
</reference>
<proteinExistence type="predicted"/>
<gene>
    <name evidence="2" type="ORF">B0T19DRAFT_443502</name>
</gene>
<evidence type="ECO:0000313" key="2">
    <source>
        <dbReference type="EMBL" id="KAK3324063.1"/>
    </source>
</evidence>
<reference evidence="2" key="2">
    <citation type="submission" date="2023-06" db="EMBL/GenBank/DDBJ databases">
        <authorList>
            <consortium name="Lawrence Berkeley National Laboratory"/>
            <person name="Haridas S."/>
            <person name="Hensen N."/>
            <person name="Bonometti L."/>
            <person name="Westerberg I."/>
            <person name="Brannstrom I.O."/>
            <person name="Guillou S."/>
            <person name="Cros-Aarteil S."/>
            <person name="Calhoun S."/>
            <person name="Kuo A."/>
            <person name="Mondo S."/>
            <person name="Pangilinan J."/>
            <person name="Riley R."/>
            <person name="Labutti K."/>
            <person name="Andreopoulos B."/>
            <person name="Lipzen A."/>
            <person name="Chen C."/>
            <person name="Yanf M."/>
            <person name="Daum C."/>
            <person name="Ng V."/>
            <person name="Clum A."/>
            <person name="Steindorff A."/>
            <person name="Ohm R."/>
            <person name="Martin F."/>
            <person name="Silar P."/>
            <person name="Natvig D."/>
            <person name="Lalanne C."/>
            <person name="Gautier V."/>
            <person name="Ament-Velasquez S.L."/>
            <person name="Kruys A."/>
            <person name="Hutchinson M.I."/>
            <person name="Powell A.J."/>
            <person name="Barry K."/>
            <person name="Miller A.N."/>
            <person name="Grigoriev I.V."/>
            <person name="Debuchy R."/>
            <person name="Gladieux P."/>
            <person name="Thoren M.H."/>
            <person name="Johannesson H."/>
        </authorList>
    </citation>
    <scope>NUCLEOTIDE SEQUENCE</scope>
    <source>
        <strain evidence="2">SMH4131-1</strain>
    </source>
</reference>
<dbReference type="EMBL" id="JAUEPO010000004">
    <property type="protein sequence ID" value="KAK3324063.1"/>
    <property type="molecule type" value="Genomic_DNA"/>
</dbReference>
<protein>
    <recommendedName>
        <fullName evidence="1">DUF7730 domain-containing protein</fullName>
    </recommendedName>
</protein>
<name>A0AAE0MA15_9PEZI</name>
<keyword evidence="3" id="KW-1185">Reference proteome</keyword>
<dbReference type="Proteomes" id="UP001286456">
    <property type="component" value="Unassembled WGS sequence"/>
</dbReference>
<dbReference type="InterPro" id="IPR056632">
    <property type="entry name" value="DUF7730"/>
</dbReference>
<evidence type="ECO:0000313" key="3">
    <source>
        <dbReference type="Proteomes" id="UP001286456"/>
    </source>
</evidence>
<evidence type="ECO:0000259" key="1">
    <source>
        <dbReference type="Pfam" id="PF24864"/>
    </source>
</evidence>
<dbReference type="Pfam" id="PF24864">
    <property type="entry name" value="DUF7730"/>
    <property type="match status" value="1"/>
</dbReference>
<dbReference type="AlphaFoldDB" id="A0AAE0MA15"/>
<feature type="domain" description="DUF7730" evidence="1">
    <location>
        <begin position="13"/>
        <end position="222"/>
    </location>
</feature>
<sequence>MDDFPITTTTADPQTQSPFFKLPAEIRESIYIELWRATGSGSLRYHILTRDDDGTQRLAHRPCIVASLADEEDKRLSVSHRDFAPGSPELERWRTSLRYTECIPSIYASPTFIFTDLLLANRFLSQHQHSPIRSLELCIRASNLLTELYYPVPLGSESILHLGPAPAFPGRPALSVDNNPWAHVCDLLLARDGELRDLCIWLDSSDLRPWQDRVSETRLFAKLCGVRLAGRKGKGGGGFMLMLPDIPGPESRRLGEEHFLEGERVREMPFVVVRGPRVNNWRAHLAGFRRVGVGAVAP</sequence>
<comment type="caution">
    <text evidence="2">The sequence shown here is derived from an EMBL/GenBank/DDBJ whole genome shotgun (WGS) entry which is preliminary data.</text>
</comment>
<organism evidence="2 3">
    <name type="scientific">Cercophora scortea</name>
    <dbReference type="NCBI Taxonomy" id="314031"/>
    <lineage>
        <taxon>Eukaryota</taxon>
        <taxon>Fungi</taxon>
        <taxon>Dikarya</taxon>
        <taxon>Ascomycota</taxon>
        <taxon>Pezizomycotina</taxon>
        <taxon>Sordariomycetes</taxon>
        <taxon>Sordariomycetidae</taxon>
        <taxon>Sordariales</taxon>
        <taxon>Lasiosphaeriaceae</taxon>
        <taxon>Cercophora</taxon>
    </lineage>
</organism>